<evidence type="ECO:0000259" key="8">
    <source>
        <dbReference type="PROSITE" id="PS50850"/>
    </source>
</evidence>
<dbReference type="InterPro" id="IPR020846">
    <property type="entry name" value="MFS_dom"/>
</dbReference>
<evidence type="ECO:0000313" key="10">
    <source>
        <dbReference type="Proteomes" id="UP001596548"/>
    </source>
</evidence>
<keyword evidence="4 7" id="KW-0812">Transmembrane</keyword>
<protein>
    <submittedName>
        <fullName evidence="9">MFS transporter</fullName>
    </submittedName>
</protein>
<feature type="transmembrane region" description="Helical" evidence="7">
    <location>
        <begin position="342"/>
        <end position="361"/>
    </location>
</feature>
<comment type="caution">
    <text evidence="9">The sequence shown here is derived from an EMBL/GenBank/DDBJ whole genome shotgun (WGS) entry which is preliminary data.</text>
</comment>
<dbReference type="EMBL" id="JBHTBJ010000072">
    <property type="protein sequence ID" value="MFC7280033.1"/>
    <property type="molecule type" value="Genomic_DNA"/>
</dbReference>
<evidence type="ECO:0000256" key="3">
    <source>
        <dbReference type="ARBA" id="ARBA00022475"/>
    </source>
</evidence>
<name>A0ABW2I576_9ACTN</name>
<organism evidence="9 10">
    <name type="scientific">Paractinoplanes rhizophilus</name>
    <dbReference type="NCBI Taxonomy" id="1416877"/>
    <lineage>
        <taxon>Bacteria</taxon>
        <taxon>Bacillati</taxon>
        <taxon>Actinomycetota</taxon>
        <taxon>Actinomycetes</taxon>
        <taxon>Micromonosporales</taxon>
        <taxon>Micromonosporaceae</taxon>
        <taxon>Paractinoplanes</taxon>
    </lineage>
</organism>
<dbReference type="PROSITE" id="PS50850">
    <property type="entry name" value="MFS"/>
    <property type="match status" value="1"/>
</dbReference>
<dbReference type="InterPro" id="IPR011701">
    <property type="entry name" value="MFS"/>
</dbReference>
<feature type="transmembrane region" description="Helical" evidence="7">
    <location>
        <begin position="411"/>
        <end position="432"/>
    </location>
</feature>
<feature type="transmembrane region" description="Helical" evidence="7">
    <location>
        <begin position="57"/>
        <end position="77"/>
    </location>
</feature>
<feature type="transmembrane region" description="Helical" evidence="7">
    <location>
        <begin position="122"/>
        <end position="141"/>
    </location>
</feature>
<dbReference type="RefSeq" id="WP_378977930.1">
    <property type="nucleotide sequence ID" value="NZ_JBHTBJ010000072.1"/>
</dbReference>
<keyword evidence="6 7" id="KW-0472">Membrane</keyword>
<feature type="transmembrane region" description="Helical" evidence="7">
    <location>
        <begin position="438"/>
        <end position="464"/>
    </location>
</feature>
<dbReference type="Proteomes" id="UP001596548">
    <property type="component" value="Unassembled WGS sequence"/>
</dbReference>
<dbReference type="CDD" id="cd17321">
    <property type="entry name" value="MFS_MMR_MDR_like"/>
    <property type="match status" value="1"/>
</dbReference>
<keyword evidence="5 7" id="KW-1133">Transmembrane helix</keyword>
<reference evidence="10" key="1">
    <citation type="journal article" date="2019" name="Int. J. Syst. Evol. Microbiol.">
        <title>The Global Catalogue of Microorganisms (GCM) 10K type strain sequencing project: providing services to taxonomists for standard genome sequencing and annotation.</title>
        <authorList>
            <consortium name="The Broad Institute Genomics Platform"/>
            <consortium name="The Broad Institute Genome Sequencing Center for Infectious Disease"/>
            <person name="Wu L."/>
            <person name="Ma J."/>
        </authorList>
    </citation>
    <scope>NUCLEOTIDE SEQUENCE [LARGE SCALE GENOMIC DNA]</scope>
    <source>
        <strain evidence="10">XZYJT-10</strain>
    </source>
</reference>
<feature type="domain" description="Major facilitator superfamily (MFS) profile" evidence="8">
    <location>
        <begin position="23"/>
        <end position="464"/>
    </location>
</feature>
<feature type="transmembrane region" description="Helical" evidence="7">
    <location>
        <begin position="241"/>
        <end position="258"/>
    </location>
</feature>
<evidence type="ECO:0000256" key="6">
    <source>
        <dbReference type="ARBA" id="ARBA00023136"/>
    </source>
</evidence>
<keyword evidence="10" id="KW-1185">Reference proteome</keyword>
<feature type="transmembrane region" description="Helical" evidence="7">
    <location>
        <begin position="177"/>
        <end position="199"/>
    </location>
</feature>
<feature type="transmembrane region" description="Helical" evidence="7">
    <location>
        <begin position="21"/>
        <end position="45"/>
    </location>
</feature>
<evidence type="ECO:0000256" key="4">
    <source>
        <dbReference type="ARBA" id="ARBA00022692"/>
    </source>
</evidence>
<keyword evidence="2" id="KW-0813">Transport</keyword>
<dbReference type="PANTHER" id="PTHR42718:SF46">
    <property type="entry name" value="BLR6921 PROTEIN"/>
    <property type="match status" value="1"/>
</dbReference>
<dbReference type="SUPFAM" id="SSF103473">
    <property type="entry name" value="MFS general substrate transporter"/>
    <property type="match status" value="1"/>
</dbReference>
<feature type="transmembrane region" description="Helical" evidence="7">
    <location>
        <begin position="308"/>
        <end position="330"/>
    </location>
</feature>
<proteinExistence type="predicted"/>
<dbReference type="Pfam" id="PF07690">
    <property type="entry name" value="MFS_1"/>
    <property type="match status" value="1"/>
</dbReference>
<dbReference type="PANTHER" id="PTHR42718">
    <property type="entry name" value="MAJOR FACILITATOR SUPERFAMILY MULTIDRUG TRANSPORTER MFSC"/>
    <property type="match status" value="1"/>
</dbReference>
<dbReference type="InterPro" id="IPR036259">
    <property type="entry name" value="MFS_trans_sf"/>
</dbReference>
<evidence type="ECO:0000313" key="9">
    <source>
        <dbReference type="EMBL" id="MFC7280033.1"/>
    </source>
</evidence>
<evidence type="ECO:0000256" key="7">
    <source>
        <dbReference type="SAM" id="Phobius"/>
    </source>
</evidence>
<feature type="transmembrane region" description="Helical" evidence="7">
    <location>
        <begin position="279"/>
        <end position="302"/>
    </location>
</feature>
<comment type="subcellular location">
    <subcellularLocation>
        <location evidence="1">Cell membrane</location>
        <topology evidence="1">Multi-pass membrane protein</topology>
    </subcellularLocation>
</comment>
<keyword evidence="3" id="KW-1003">Cell membrane</keyword>
<feature type="transmembrane region" description="Helical" evidence="7">
    <location>
        <begin position="148"/>
        <end position="171"/>
    </location>
</feature>
<feature type="transmembrane region" description="Helical" evidence="7">
    <location>
        <begin position="211"/>
        <end position="229"/>
    </location>
</feature>
<sequence>MTTTTTPAAAVRPPAAGRRRWLVLGLLAAAQLMLVLDVTVVNVALPDISAALHLDRAVIPWVMTAYTLVFGGLMLLGGRIADIVGPRRVMLTGLAVFTVSSLVCATAGSAPALLAGRAAQGLGAALFSPAALALVTATFTGPARAKALGVWGTLGAAGTAFGVTLGGLVTSALGWEWIFAINLPIGVLLLVLLPFLVAAPARRATSAALDVPGALLVTAGTAAVIYGLVNAGGSGWSAPGTLLPLGAGLVLWILFALVERATAAPLLRVALLTERPVAAGAFLMLVATALMVGEFFLGSFVLQRAYGLSAVEVGLIFLPVGIAVGAGAHTAGRLLAKISTKVIAATGLALAGAGQATAAFATVPAVLVTGLAVAALGTGAVFVTAFTAALATADPATGGLRSALVNTFHELGGAFGVAVLSTVAGAALAAVHPAAGDFTAAFTVAAVLAGGAAVTALALVPAVVRAPAPGHHHAHGANHG</sequence>
<dbReference type="Gene3D" id="1.20.1250.20">
    <property type="entry name" value="MFS general substrate transporter like domains"/>
    <property type="match status" value="1"/>
</dbReference>
<dbReference type="Gene3D" id="1.20.1720.10">
    <property type="entry name" value="Multidrug resistance protein D"/>
    <property type="match status" value="1"/>
</dbReference>
<feature type="transmembrane region" description="Helical" evidence="7">
    <location>
        <begin position="367"/>
        <end position="390"/>
    </location>
</feature>
<evidence type="ECO:0000256" key="2">
    <source>
        <dbReference type="ARBA" id="ARBA00022448"/>
    </source>
</evidence>
<accession>A0ABW2I576</accession>
<evidence type="ECO:0000256" key="1">
    <source>
        <dbReference type="ARBA" id="ARBA00004651"/>
    </source>
</evidence>
<gene>
    <name evidence="9" type="ORF">ACFQS1_39255</name>
</gene>
<dbReference type="PRINTS" id="PR01036">
    <property type="entry name" value="TCRTETB"/>
</dbReference>
<evidence type="ECO:0000256" key="5">
    <source>
        <dbReference type="ARBA" id="ARBA00022989"/>
    </source>
</evidence>
<feature type="transmembrane region" description="Helical" evidence="7">
    <location>
        <begin position="89"/>
        <end position="110"/>
    </location>
</feature>